<dbReference type="GO" id="GO:0003855">
    <property type="term" value="F:3-dehydroquinate dehydratase activity"/>
    <property type="evidence" value="ECO:0007669"/>
    <property type="project" value="UniProtKB-EC"/>
</dbReference>
<dbReference type="HAMAP" id="MF_00169">
    <property type="entry name" value="AroQ"/>
    <property type="match status" value="1"/>
</dbReference>
<dbReference type="NCBIfam" id="NF003807">
    <property type="entry name" value="PRK05395.1-4"/>
    <property type="match status" value="1"/>
</dbReference>
<dbReference type="InterPro" id="IPR036441">
    <property type="entry name" value="DHquinase_II_sf"/>
</dbReference>
<name>A0ABT9ZI31_9BACI</name>
<evidence type="ECO:0000256" key="3">
    <source>
        <dbReference type="ARBA" id="ARBA00011037"/>
    </source>
</evidence>
<comment type="caution">
    <text evidence="8">The sequence shown here is derived from an EMBL/GenBank/DDBJ whole genome shotgun (WGS) entry which is preliminary data.</text>
</comment>
<protein>
    <recommendedName>
        <fullName evidence="5 7">3-dehydroquinate dehydratase</fullName>
        <shortName evidence="7">3-dehydroquinase</shortName>
        <ecNumber evidence="5 7">4.2.1.10</ecNumber>
    </recommendedName>
    <alternativeName>
        <fullName evidence="7">Type II DHQase</fullName>
    </alternativeName>
</protein>
<feature type="binding site" evidence="7">
    <location>
        <position position="86"/>
    </location>
    <ligand>
        <name>substrate</name>
    </ligand>
</feature>
<dbReference type="InterPro" id="IPR001874">
    <property type="entry name" value="DHquinase_II"/>
</dbReference>
<organism evidence="8 9">
    <name type="scientific">Metabacillus malikii</name>
    <dbReference type="NCBI Taxonomy" id="1504265"/>
    <lineage>
        <taxon>Bacteria</taxon>
        <taxon>Bacillati</taxon>
        <taxon>Bacillota</taxon>
        <taxon>Bacilli</taxon>
        <taxon>Bacillales</taxon>
        <taxon>Bacillaceae</taxon>
        <taxon>Metabacillus</taxon>
    </lineage>
</organism>
<dbReference type="SUPFAM" id="SSF52304">
    <property type="entry name" value="Type II 3-dehydroquinate dehydratase"/>
    <property type="match status" value="1"/>
</dbReference>
<comment type="pathway">
    <text evidence="2 7">Metabolic intermediate biosynthesis; chorismate biosynthesis; chorismate from D-erythrose 4-phosphate and phosphoenolpyruvate: step 3/7.</text>
</comment>
<dbReference type="CDD" id="cd00466">
    <property type="entry name" value="DHQase_II"/>
    <property type="match status" value="1"/>
</dbReference>
<evidence type="ECO:0000313" key="9">
    <source>
        <dbReference type="Proteomes" id="UP001234495"/>
    </source>
</evidence>
<dbReference type="Gene3D" id="3.40.50.9100">
    <property type="entry name" value="Dehydroquinase, class II"/>
    <property type="match status" value="1"/>
</dbReference>
<comment type="similarity">
    <text evidence="3 7">Belongs to the type-II 3-dehydroquinase family.</text>
</comment>
<dbReference type="PANTHER" id="PTHR21272:SF3">
    <property type="entry name" value="CATABOLIC 3-DEHYDROQUINASE"/>
    <property type="match status" value="1"/>
</dbReference>
<dbReference type="Proteomes" id="UP001234495">
    <property type="component" value="Unassembled WGS sequence"/>
</dbReference>
<dbReference type="NCBIfam" id="TIGR01088">
    <property type="entry name" value="aroQ"/>
    <property type="match status" value="1"/>
</dbReference>
<dbReference type="InterPro" id="IPR018509">
    <property type="entry name" value="DHquinase_II_CS"/>
</dbReference>
<dbReference type="PIRSF" id="PIRSF001399">
    <property type="entry name" value="DHquinase_II"/>
    <property type="match status" value="1"/>
</dbReference>
<comment type="function">
    <text evidence="7">Catalyzes a trans-dehydration via an enolate intermediate.</text>
</comment>
<feature type="binding site" evidence="7">
    <location>
        <position position="73"/>
    </location>
    <ligand>
        <name>substrate</name>
    </ligand>
</feature>
<dbReference type="Pfam" id="PF01220">
    <property type="entry name" value="DHquinase_II"/>
    <property type="match status" value="1"/>
</dbReference>
<dbReference type="PANTHER" id="PTHR21272">
    <property type="entry name" value="CATABOLIC 3-DEHYDROQUINASE"/>
    <property type="match status" value="1"/>
</dbReference>
<sequence>MRFLVINGPNLNRLGLREPEIYGALTLTDLERKLLNLAEKKNFEVVCFQSNHEGDLIDAIHEANDQYHGIVINPGAFTHYSYALLDAITSISIPVIEVHISNIHKREAFRHQSVTAPGTIGQIIGLGFKGYELALLALIDKLGGEHNEVRKDS</sequence>
<evidence type="ECO:0000313" key="8">
    <source>
        <dbReference type="EMBL" id="MDQ0231938.1"/>
    </source>
</evidence>
<feature type="site" description="Transition state stabilizer" evidence="7">
    <location>
        <position position="17"/>
    </location>
</feature>
<comment type="subunit">
    <text evidence="4 7">Homododecamer.</text>
</comment>
<feature type="binding site" evidence="7">
    <location>
        <position position="79"/>
    </location>
    <ligand>
        <name>substrate</name>
    </ligand>
</feature>
<dbReference type="EC" id="4.2.1.10" evidence="5 7"/>
<dbReference type="EMBL" id="JAUSUD010000016">
    <property type="protein sequence ID" value="MDQ0231938.1"/>
    <property type="molecule type" value="Genomic_DNA"/>
</dbReference>
<keyword evidence="7" id="KW-0028">Amino-acid biosynthesis</keyword>
<gene>
    <name evidence="7" type="primary">aroQ</name>
    <name evidence="8" type="ORF">J2S19_003223</name>
</gene>
<keyword evidence="7" id="KW-0057">Aromatic amino acid biosynthesis</keyword>
<evidence type="ECO:0000256" key="5">
    <source>
        <dbReference type="ARBA" id="ARBA00012060"/>
    </source>
</evidence>
<evidence type="ECO:0000256" key="4">
    <source>
        <dbReference type="ARBA" id="ARBA00011193"/>
    </source>
</evidence>
<feature type="binding site" evidence="7">
    <location>
        <begin position="100"/>
        <end position="101"/>
    </location>
    <ligand>
        <name>substrate</name>
    </ligand>
</feature>
<comment type="catalytic activity">
    <reaction evidence="1 7">
        <text>3-dehydroquinate = 3-dehydroshikimate + H2O</text>
        <dbReference type="Rhea" id="RHEA:21096"/>
        <dbReference type="ChEBI" id="CHEBI:15377"/>
        <dbReference type="ChEBI" id="CHEBI:16630"/>
        <dbReference type="ChEBI" id="CHEBI:32364"/>
        <dbReference type="EC" id="4.2.1.10"/>
    </reaction>
</comment>
<keyword evidence="9" id="KW-1185">Reference proteome</keyword>
<feature type="active site" description="Proton donor" evidence="7">
    <location>
        <position position="99"/>
    </location>
</feature>
<proteinExistence type="inferred from homology"/>
<feature type="binding site" evidence="7">
    <location>
        <position position="110"/>
    </location>
    <ligand>
        <name>substrate</name>
    </ligand>
</feature>
<reference evidence="8 9" key="1">
    <citation type="submission" date="2023-07" db="EMBL/GenBank/DDBJ databases">
        <title>Genomic Encyclopedia of Type Strains, Phase IV (KMG-IV): sequencing the most valuable type-strain genomes for metagenomic binning, comparative biology and taxonomic classification.</title>
        <authorList>
            <person name="Goeker M."/>
        </authorList>
    </citation>
    <scope>NUCLEOTIDE SEQUENCE [LARGE SCALE GENOMIC DNA]</scope>
    <source>
        <strain evidence="8 9">DSM 29005</strain>
    </source>
</reference>
<evidence type="ECO:0000256" key="2">
    <source>
        <dbReference type="ARBA" id="ARBA00004902"/>
    </source>
</evidence>
<feature type="active site" description="Proton acceptor" evidence="7">
    <location>
        <position position="22"/>
    </location>
</feature>
<evidence type="ECO:0000256" key="6">
    <source>
        <dbReference type="ARBA" id="ARBA00023239"/>
    </source>
</evidence>
<evidence type="ECO:0000256" key="7">
    <source>
        <dbReference type="HAMAP-Rule" id="MF_00169"/>
    </source>
</evidence>
<dbReference type="RefSeq" id="WP_370875152.1">
    <property type="nucleotide sequence ID" value="NZ_JAUSUD010000016.1"/>
</dbReference>
<accession>A0ABT9ZI31</accession>
<dbReference type="PROSITE" id="PS01029">
    <property type="entry name" value="DEHYDROQUINASE_II"/>
    <property type="match status" value="1"/>
</dbReference>
<keyword evidence="6 7" id="KW-0456">Lyase</keyword>
<dbReference type="NCBIfam" id="NF003806">
    <property type="entry name" value="PRK05395.1-3"/>
    <property type="match status" value="1"/>
</dbReference>
<dbReference type="NCBIfam" id="NF003805">
    <property type="entry name" value="PRK05395.1-2"/>
    <property type="match status" value="1"/>
</dbReference>
<evidence type="ECO:0000256" key="1">
    <source>
        <dbReference type="ARBA" id="ARBA00001864"/>
    </source>
</evidence>